<dbReference type="Gramene" id="TRITD7Bv1G074990.1">
    <property type="protein sequence ID" value="TRITD7Bv1G074990.1"/>
    <property type="gene ID" value="TRITD7Bv1G074990"/>
</dbReference>
<feature type="domain" description="PIR2-like helical" evidence="2">
    <location>
        <begin position="351"/>
        <end position="459"/>
    </location>
</feature>
<dbReference type="PANTHER" id="PTHR33120:SF54">
    <property type="entry name" value="PIR2-LIKE HELICAL DOMAIN-CONTAINING PROTEIN"/>
    <property type="match status" value="1"/>
</dbReference>
<evidence type="ECO:0000313" key="4">
    <source>
        <dbReference type="Proteomes" id="UP000324705"/>
    </source>
</evidence>
<feature type="domain" description="PIR2-like helical" evidence="2">
    <location>
        <begin position="35"/>
        <end position="161"/>
    </location>
</feature>
<reference evidence="3 4" key="1">
    <citation type="submission" date="2017-09" db="EMBL/GenBank/DDBJ databases">
        <authorList>
            <consortium name="International Durum Wheat Genome Sequencing Consortium (IDWGSC)"/>
            <person name="Milanesi L."/>
        </authorList>
    </citation>
    <scope>NUCLEOTIDE SEQUENCE [LARGE SCALE GENOMIC DNA]</scope>
    <source>
        <strain evidence="4">cv. Svevo</strain>
    </source>
</reference>
<dbReference type="Pfam" id="PF20235">
    <property type="entry name" value="PIR2-like_helical"/>
    <property type="match status" value="2"/>
</dbReference>
<dbReference type="EMBL" id="LT934124">
    <property type="protein sequence ID" value="VAI86412.1"/>
    <property type="molecule type" value="Genomic_DNA"/>
</dbReference>
<dbReference type="AlphaFoldDB" id="A0A9R0ZZY8"/>
<dbReference type="PANTHER" id="PTHR33120">
    <property type="entry name" value="EXPRESSED PROTEIN-RELATED"/>
    <property type="match status" value="1"/>
</dbReference>
<sequence>MPDLSPSKGVLSCLYSRCDSASQSKGTHKLLFDLILDYYDKAVDRLPVKEMPPDVDLLRLVEGSGFCFGLLDPVSNIIFNTISVLPHDIGATPKPSSPCRKKSKRTLPKITRKPKWDEIASKSYKGLIDFMLSYFGCLSKDQAARYLFWSSADVSLAVMLVEYEFGTDNPLLPYPGSERTQAALKMAALGARHTAPDSFVRFVTSQYPRNILLNSARVLADSGRKLHIADVKGIVDLVHSLDTPCYDAKVALLPNGRTVCYVQKITFHGEVLAAEAVTSKISDLGDGYSSSSTTTTLCPAGYHITYVRHIGLERLSYCLSEANAEKHRLNAACGNSCEYLQSLKMRLLQYIQTFYLTVFSRLPAGCEHLIRSILVAGHCYGPMDPVSNVIISSIWYDRWCPLPEADRKGIQAYDILNTCYMLRTQARSLKGLLCLACALDPTLTEECAAKALRDNTCDLFGKLSGVFPLGSGSSNIFHMAAKAAGHPLPAGLGLLYQQLAQVPARFAQLSSLITSSRVLSPDVCNQIAAFLEGEFKITPHVQNELQAQAPKLCKEALKTLSRKRSGHGCKTEFIRFKLAQLLDKYASEHPWEPKYVLNFICGVEERGPLFTVCYRVNFMATPESQDENTLFFAEFWVSYPQPPKPNFCCPLQQPYSGKYLFLPFGTSSLSLRWDISVPLVWIIRSP</sequence>
<protein>
    <submittedName>
        <fullName evidence="3">Uncharacterized protein</fullName>
    </submittedName>
</protein>
<name>A0A9R0ZZY8_TRITD</name>
<dbReference type="InterPro" id="IPR022059">
    <property type="entry name" value="DUF3615"/>
</dbReference>
<feature type="domain" description="DUF3615" evidence="1">
    <location>
        <begin position="580"/>
        <end position="655"/>
    </location>
</feature>
<evidence type="ECO:0000259" key="2">
    <source>
        <dbReference type="Pfam" id="PF20235"/>
    </source>
</evidence>
<proteinExistence type="predicted"/>
<dbReference type="Proteomes" id="UP000324705">
    <property type="component" value="Chromosome 7B"/>
</dbReference>
<organism evidence="3 4">
    <name type="scientific">Triticum turgidum subsp. durum</name>
    <name type="common">Durum wheat</name>
    <name type="synonym">Triticum durum</name>
    <dbReference type="NCBI Taxonomy" id="4567"/>
    <lineage>
        <taxon>Eukaryota</taxon>
        <taxon>Viridiplantae</taxon>
        <taxon>Streptophyta</taxon>
        <taxon>Embryophyta</taxon>
        <taxon>Tracheophyta</taxon>
        <taxon>Spermatophyta</taxon>
        <taxon>Magnoliopsida</taxon>
        <taxon>Liliopsida</taxon>
        <taxon>Poales</taxon>
        <taxon>Poaceae</taxon>
        <taxon>BOP clade</taxon>
        <taxon>Pooideae</taxon>
        <taxon>Triticodae</taxon>
        <taxon>Triticeae</taxon>
        <taxon>Triticinae</taxon>
        <taxon>Triticum</taxon>
    </lineage>
</organism>
<dbReference type="InterPro" id="IPR046527">
    <property type="entry name" value="PIR2-like_helical"/>
</dbReference>
<gene>
    <name evidence="3" type="ORF">TRITD_7Bv1G074990</name>
</gene>
<evidence type="ECO:0000259" key="1">
    <source>
        <dbReference type="Pfam" id="PF12274"/>
    </source>
</evidence>
<evidence type="ECO:0000313" key="3">
    <source>
        <dbReference type="EMBL" id="VAI86412.1"/>
    </source>
</evidence>
<dbReference type="Pfam" id="PF12274">
    <property type="entry name" value="DUF3615"/>
    <property type="match status" value="1"/>
</dbReference>
<keyword evidence="4" id="KW-1185">Reference proteome</keyword>
<accession>A0A9R0ZZY8</accession>